<comment type="caution">
    <text evidence="4">The sequence shown here is derived from an EMBL/GenBank/DDBJ whole genome shotgun (WGS) entry which is preliminary data.</text>
</comment>
<sequence length="529" mass="61984">MKYLILLFFQLFCYAQFIQAANDDVLVRLREEIKNSQKYDAQKIEKIKKLHQKASLAKTADNKYQSYIQLFKAYQSYKYDSASVYADKALMVAHSLRNKNYLVEATCAKVFCLLSAGLYKEAFDEINKVDMSEVTTPYYIYKYYSVKTRLYSDMADYCRTAPYEAYYVKQSRIFTDTLKRYTGMNTTWYYYVEGMQLMKERKCDKSEEAFLKVLNDKTIDTHVRAICLSCMGWLNQLKGNKDQALRYLAESAICDLQSSTKETMALREVGAMLYERGDVNTAIEYVQKALDDANFYNARQRKIEIGNVLPVIQQSRNNDLESQRNIMFLCVAMAFALLVVLAVSTILVRKQVKKVKLAYRTIGERNQKLEEANRLLSESNKIKTEYIGKSFYASADYIEKLEKLYKSIERKMIARQYDDIIRSLSATSLFKEREDMYSDFDETFLRLFPDFVDKYNALFEEKDRKPLGDKKVLTKEMRIFALIRLGVTDSDRIAHFLDYSVNTINTYKTRVKNKSIVSNDEFEQRIMKI</sequence>
<protein>
    <submittedName>
        <fullName evidence="4">DUF6377 domain-containing protein</fullName>
    </submittedName>
</protein>
<dbReference type="Gene3D" id="1.25.40.10">
    <property type="entry name" value="Tetratricopeptide repeat domain"/>
    <property type="match status" value="1"/>
</dbReference>
<keyword evidence="1" id="KW-0472">Membrane</keyword>
<dbReference type="AlphaFoldDB" id="A0AAW4YHE9"/>
<evidence type="ECO:0000313" key="4">
    <source>
        <dbReference type="EMBL" id="MCE4123082.1"/>
    </source>
</evidence>
<feature type="chain" id="PRO_5043958125" evidence="2">
    <location>
        <begin position="21"/>
        <end position="529"/>
    </location>
</feature>
<dbReference type="EMBL" id="JAJTVO010000025">
    <property type="protein sequence ID" value="MCE4123082.1"/>
    <property type="molecule type" value="Genomic_DNA"/>
</dbReference>
<keyword evidence="1" id="KW-1133">Transmembrane helix</keyword>
<accession>A0AAW4YHE9</accession>
<feature type="domain" description="DUF6377" evidence="3">
    <location>
        <begin position="255"/>
        <end position="494"/>
    </location>
</feature>
<dbReference type="Proteomes" id="UP001200307">
    <property type="component" value="Unassembled WGS sequence"/>
</dbReference>
<reference evidence="4" key="1">
    <citation type="submission" date="2021-12" db="EMBL/GenBank/DDBJ databases">
        <authorList>
            <person name="Lv X."/>
        </authorList>
    </citation>
    <scope>NUCLEOTIDE SEQUENCE</scope>
    <source>
        <strain evidence="4">HF2106</strain>
    </source>
</reference>
<dbReference type="Pfam" id="PF19904">
    <property type="entry name" value="DUF6377"/>
    <property type="match status" value="1"/>
</dbReference>
<dbReference type="InterPro" id="IPR045957">
    <property type="entry name" value="DUF6377"/>
</dbReference>
<dbReference type="SUPFAM" id="SSF48452">
    <property type="entry name" value="TPR-like"/>
    <property type="match status" value="1"/>
</dbReference>
<evidence type="ECO:0000256" key="2">
    <source>
        <dbReference type="SAM" id="SignalP"/>
    </source>
</evidence>
<feature type="transmembrane region" description="Helical" evidence="1">
    <location>
        <begin position="326"/>
        <end position="348"/>
    </location>
</feature>
<evidence type="ECO:0000259" key="3">
    <source>
        <dbReference type="Pfam" id="PF19904"/>
    </source>
</evidence>
<name>A0AAW4YHE9_9BACT</name>
<dbReference type="RefSeq" id="WP_233339614.1">
    <property type="nucleotide sequence ID" value="NZ_CAXTHI010000003.1"/>
</dbReference>
<keyword evidence="1" id="KW-0812">Transmembrane</keyword>
<proteinExistence type="predicted"/>
<gene>
    <name evidence="4" type="ORF">LYY06_12575</name>
</gene>
<evidence type="ECO:0000313" key="5">
    <source>
        <dbReference type="Proteomes" id="UP001200307"/>
    </source>
</evidence>
<organism evidence="4 5">
    <name type="scientific">Segatella copri</name>
    <dbReference type="NCBI Taxonomy" id="165179"/>
    <lineage>
        <taxon>Bacteria</taxon>
        <taxon>Pseudomonadati</taxon>
        <taxon>Bacteroidota</taxon>
        <taxon>Bacteroidia</taxon>
        <taxon>Bacteroidales</taxon>
        <taxon>Prevotellaceae</taxon>
        <taxon>Segatella</taxon>
    </lineage>
</organism>
<evidence type="ECO:0000256" key="1">
    <source>
        <dbReference type="SAM" id="Phobius"/>
    </source>
</evidence>
<keyword evidence="2" id="KW-0732">Signal</keyword>
<feature type="signal peptide" evidence="2">
    <location>
        <begin position="1"/>
        <end position="20"/>
    </location>
</feature>
<dbReference type="InterPro" id="IPR011990">
    <property type="entry name" value="TPR-like_helical_dom_sf"/>
</dbReference>